<keyword evidence="3" id="KW-1185">Reference proteome</keyword>
<dbReference type="KEGG" id="ccb:Clocel_2314"/>
<evidence type="ECO:0000313" key="3">
    <source>
        <dbReference type="Proteomes" id="UP000002730"/>
    </source>
</evidence>
<dbReference type="eggNOG" id="ENOG50315JK">
    <property type="taxonomic scope" value="Bacteria"/>
</dbReference>
<keyword evidence="1" id="KW-0812">Transmembrane</keyword>
<accession>D9SP71</accession>
<dbReference type="EMBL" id="CP002160">
    <property type="protein sequence ID" value="ADL52036.1"/>
    <property type="molecule type" value="Genomic_DNA"/>
</dbReference>
<organism evidence="2 3">
    <name type="scientific">Clostridium cellulovorans (strain ATCC 35296 / DSM 3052 / OCM 3 / 743B)</name>
    <dbReference type="NCBI Taxonomy" id="573061"/>
    <lineage>
        <taxon>Bacteria</taxon>
        <taxon>Bacillati</taxon>
        <taxon>Bacillota</taxon>
        <taxon>Clostridia</taxon>
        <taxon>Eubacteriales</taxon>
        <taxon>Clostridiaceae</taxon>
        <taxon>Clostridium</taxon>
    </lineage>
</organism>
<feature type="transmembrane region" description="Helical" evidence="1">
    <location>
        <begin position="34"/>
        <end position="55"/>
    </location>
</feature>
<protein>
    <recommendedName>
        <fullName evidence="4">DUF304 domain-containing protein</fullName>
    </recommendedName>
</protein>
<evidence type="ECO:0000313" key="2">
    <source>
        <dbReference type="EMBL" id="ADL52036.1"/>
    </source>
</evidence>
<dbReference type="Proteomes" id="UP000002730">
    <property type="component" value="Chromosome"/>
</dbReference>
<gene>
    <name evidence="2" type="ordered locus">Clocel_2314</name>
</gene>
<dbReference type="OrthoDB" id="1952375at2"/>
<sequence length="147" mass="17451">MRFKNKGYLLILLFFAIIGMYSIAYFDNKIERKIFMWSGAIFATIMYIPAAFEYYEVTEEGLTYRNVFGYRNNTLLWKDIRKIEISTYQVAKIMNFKWVEIKGGINHGTININRGVKDYKKLIKIILEKTKDNPRVIVDSTIYDFIK</sequence>
<name>D9SP71_CLOC7</name>
<dbReference type="HOGENOM" id="CLU_1764825_0_0_9"/>
<reference evidence="2 3" key="1">
    <citation type="submission" date="2010-08" db="EMBL/GenBank/DDBJ databases">
        <title>Complete sequence of Clostridium cellulovorans 743B.</title>
        <authorList>
            <consortium name="US DOE Joint Genome Institute"/>
            <person name="Lucas S."/>
            <person name="Copeland A."/>
            <person name="Lapidus A."/>
            <person name="Cheng J.-F."/>
            <person name="Bruce D."/>
            <person name="Goodwin L."/>
            <person name="Pitluck S."/>
            <person name="Chertkov O."/>
            <person name="Detter J.C."/>
            <person name="Han C."/>
            <person name="Tapia R."/>
            <person name="Land M."/>
            <person name="Hauser L."/>
            <person name="Chang Y.-J."/>
            <person name="Jeffries C."/>
            <person name="Kyrpides N."/>
            <person name="Ivanova N."/>
            <person name="Mikhailova N."/>
            <person name="Hemme C.L."/>
            <person name="Woyke T."/>
        </authorList>
    </citation>
    <scope>NUCLEOTIDE SEQUENCE [LARGE SCALE GENOMIC DNA]</scope>
    <source>
        <strain evidence="3">ATCC 35296 / DSM 3052 / OCM 3 / 743B</strain>
    </source>
</reference>
<dbReference type="AlphaFoldDB" id="D9SP71"/>
<evidence type="ECO:0000256" key="1">
    <source>
        <dbReference type="SAM" id="Phobius"/>
    </source>
</evidence>
<keyword evidence="1" id="KW-0472">Membrane</keyword>
<dbReference type="RefSeq" id="WP_010075369.1">
    <property type="nucleotide sequence ID" value="NC_014393.1"/>
</dbReference>
<proteinExistence type="predicted"/>
<evidence type="ECO:0008006" key="4">
    <source>
        <dbReference type="Google" id="ProtNLM"/>
    </source>
</evidence>
<keyword evidence="1" id="KW-1133">Transmembrane helix</keyword>
<feature type="transmembrane region" description="Helical" evidence="1">
    <location>
        <begin position="7"/>
        <end position="28"/>
    </location>
</feature>
<dbReference type="STRING" id="573061.Clocel_2314"/>